<accession>L0AWL1</accession>
<dbReference type="eggNOG" id="ENOG502T2U9">
    <property type="taxonomic scope" value="Eukaryota"/>
</dbReference>
<evidence type="ECO:0000256" key="1">
    <source>
        <dbReference type="SAM" id="MobiDB-lite"/>
    </source>
</evidence>
<dbReference type="Proteomes" id="UP000031512">
    <property type="component" value="Chromosome 1"/>
</dbReference>
<dbReference type="AlphaFoldDB" id="L0AWL1"/>
<feature type="region of interest" description="Disordered" evidence="1">
    <location>
        <begin position="405"/>
        <end position="426"/>
    </location>
</feature>
<dbReference type="GeneID" id="15803683"/>
<feature type="compositionally biased region" description="Polar residues" evidence="1">
    <location>
        <begin position="405"/>
        <end position="419"/>
    </location>
</feature>
<proteinExistence type="predicted"/>
<dbReference type="OrthoDB" id="372748at2759"/>
<evidence type="ECO:0000313" key="3">
    <source>
        <dbReference type="Proteomes" id="UP000031512"/>
    </source>
</evidence>
<sequence length="541" mass="61901">MSNVQYADVQTPVTYCNPMPFPFNQAGGSANVAYDCPADYEDGSSVHLGYVSDKSSQNSQPGYYKNPVESLGYTPQGLDQTLVSQYNLPLGTQSVDSVDRFSYGASIPQYTCGSTVSTQVPMTCLPIESLMYDPPEQYYYGYNSLGSTKFIDSASTSMDLGGHFDVTVHPDPNKGLDDKVVEDRRSLTNMSTCDSTPVFYPTPREIPTELESLYPHNFLTENYTYVPYEMGQSFEMNKTFEVGPTFEMSKMYDVNQNFMSINNAGYNAFSIPQPFDIVRNMDDASSDDAIMEIANEIARNMQFLPDKDGNGKYSLDKNHPIHCVWRDLNRGHCSWRCRWWENGKRLSKNFNVKRFGDHEAMRMAITMKIRNSTPVERLQLLKEQREAVRNHLELLRQQNRPLFSENSADLNSSTTSTESALDFGTRKTKTLSNTKKLQRDNWNRLSWTYVKPPERKPGEATIICRLCAKTTRCSRSRNLQQAHIMHLIRMHKNPWKQYIHVDGLTKMCKAAIEALYQQQNFNSQSKWRLRPGLKRPEPAFC</sequence>
<dbReference type="RefSeq" id="XP_004829067.1">
    <property type="nucleotide sequence ID" value="XM_004829010.1"/>
</dbReference>
<dbReference type="Gene3D" id="1.20.5.2050">
    <property type="match status" value="1"/>
</dbReference>
<organism evidence="2 3">
    <name type="scientific">Theileria equi strain WA</name>
    <dbReference type="NCBI Taxonomy" id="1537102"/>
    <lineage>
        <taxon>Eukaryota</taxon>
        <taxon>Sar</taxon>
        <taxon>Alveolata</taxon>
        <taxon>Apicomplexa</taxon>
        <taxon>Aconoidasida</taxon>
        <taxon>Piroplasmida</taxon>
        <taxon>Theileriidae</taxon>
        <taxon>Theileria</taxon>
    </lineage>
</organism>
<dbReference type="KEGG" id="beq:BEWA_022490"/>
<dbReference type="EMBL" id="CP001669">
    <property type="protein sequence ID" value="AFZ79401.1"/>
    <property type="molecule type" value="Genomic_DNA"/>
</dbReference>
<protein>
    <submittedName>
        <fullName evidence="2">Uncharacterized protein</fullName>
    </submittedName>
</protein>
<dbReference type="VEuPathDB" id="PiroplasmaDB:BEWA_022490"/>
<evidence type="ECO:0000313" key="2">
    <source>
        <dbReference type="EMBL" id="AFZ79401.1"/>
    </source>
</evidence>
<name>L0AWL1_THEEQ</name>
<keyword evidence="3" id="KW-1185">Reference proteome</keyword>
<gene>
    <name evidence="2" type="ORF">BEWA_022490</name>
</gene>
<reference evidence="2 3" key="1">
    <citation type="journal article" date="2012" name="BMC Genomics">
        <title>Comparative genomic analysis and phylogenetic position of Theileria equi.</title>
        <authorList>
            <person name="Kappmeyer L.S."/>
            <person name="Thiagarajan M."/>
            <person name="Herndon D.R."/>
            <person name="Ramsay J.D."/>
            <person name="Caler E."/>
            <person name="Djikeng A."/>
            <person name="Gillespie J.J."/>
            <person name="Lau A.O."/>
            <person name="Roalson E.H."/>
            <person name="Silva J.C."/>
            <person name="Silva M.G."/>
            <person name="Suarez C.E."/>
            <person name="Ueti M.W."/>
            <person name="Nene V.M."/>
            <person name="Mealey R.H."/>
            <person name="Knowles D.P."/>
            <person name="Brayton K.A."/>
        </authorList>
    </citation>
    <scope>NUCLEOTIDE SEQUENCE [LARGE SCALE GENOMIC DNA]</scope>
    <source>
        <strain evidence="2 3">WA</strain>
    </source>
</reference>